<dbReference type="InterPro" id="IPR001787">
    <property type="entry name" value="Ribosomal_bL21"/>
</dbReference>
<evidence type="ECO:0000256" key="2">
    <source>
        <dbReference type="ARBA" id="ARBA00022980"/>
    </source>
</evidence>
<comment type="caution">
    <text evidence="7">The sequence shown here is derived from an EMBL/GenBank/DDBJ whole genome shotgun (WGS) entry which is preliminary data.</text>
</comment>
<protein>
    <recommendedName>
        <fullName evidence="4">Large ribosomal subunit protein bL21</fullName>
    </recommendedName>
</protein>
<organism evidence="7 8">
    <name type="scientific">Phreatobacter oligotrophus</name>
    <dbReference type="NCBI Taxonomy" id="1122261"/>
    <lineage>
        <taxon>Bacteria</taxon>
        <taxon>Pseudomonadati</taxon>
        <taxon>Pseudomonadota</taxon>
        <taxon>Alphaproteobacteria</taxon>
        <taxon>Hyphomicrobiales</taxon>
        <taxon>Phreatobacteraceae</taxon>
        <taxon>Phreatobacter</taxon>
    </lineage>
</organism>
<name>A0A2T4ZER9_9HYPH</name>
<dbReference type="Gene3D" id="1.10.150.20">
    <property type="entry name" value="5' to 3' exonuclease, C-terminal subdomain"/>
    <property type="match status" value="1"/>
</dbReference>
<keyword evidence="4 5" id="KW-0694">RNA-binding</keyword>
<keyword evidence="3 4" id="KW-0687">Ribonucleoprotein</keyword>
<dbReference type="AlphaFoldDB" id="A0A2T4ZER9"/>
<dbReference type="EMBL" id="PZZL01000003">
    <property type="protein sequence ID" value="PTM60395.1"/>
    <property type="molecule type" value="Genomic_DNA"/>
</dbReference>
<dbReference type="RefSeq" id="WP_108176162.1">
    <property type="nucleotide sequence ID" value="NZ_PZZL01000003.1"/>
</dbReference>
<dbReference type="PANTHER" id="PTHR21349">
    <property type="entry name" value="50S RIBOSOMAL PROTEIN L21"/>
    <property type="match status" value="1"/>
</dbReference>
<feature type="compositionally biased region" description="Basic and acidic residues" evidence="6">
    <location>
        <begin position="211"/>
        <end position="224"/>
    </location>
</feature>
<feature type="region of interest" description="Disordered" evidence="6">
    <location>
        <begin position="201"/>
        <end position="224"/>
    </location>
</feature>
<evidence type="ECO:0000256" key="6">
    <source>
        <dbReference type="SAM" id="MobiDB-lite"/>
    </source>
</evidence>
<dbReference type="InterPro" id="IPR028909">
    <property type="entry name" value="bL21-like"/>
</dbReference>
<dbReference type="NCBIfam" id="TIGR00061">
    <property type="entry name" value="L21"/>
    <property type="match status" value="1"/>
</dbReference>
<sequence>MYAVIKTGGKQYKVAASDTITIEKLEAAAGETVVFPEVLMVGGDAGITIGSPFVAGASVAAEVVKQARGPKTISFRKRRRQNSKRKKGHRQDLTIVRIAEILTGGAKPSKAAAAPKADKAEGKAAKAEVAETAAAPTGKMDTSNLSLIAGIGPTIEKKLRAAGITSWEEIASWDDAALEAKDKELGLRGRAKREEWVEQAKELLAGKPPRAKVDKAELESGEDK</sequence>
<keyword evidence="2 4" id="KW-0689">Ribosomal protein</keyword>
<dbReference type="NCBIfam" id="NF008916">
    <property type="entry name" value="PRK12278.1-4"/>
    <property type="match status" value="1"/>
</dbReference>
<dbReference type="GO" id="GO:0003735">
    <property type="term" value="F:structural constituent of ribosome"/>
    <property type="evidence" value="ECO:0007669"/>
    <property type="project" value="InterPro"/>
</dbReference>
<evidence type="ECO:0000313" key="8">
    <source>
        <dbReference type="Proteomes" id="UP000241808"/>
    </source>
</evidence>
<evidence type="ECO:0000256" key="1">
    <source>
        <dbReference type="ARBA" id="ARBA00008563"/>
    </source>
</evidence>
<comment type="similarity">
    <text evidence="1 4 5">Belongs to the bacterial ribosomal protein bL21 family.</text>
</comment>
<accession>A0A2T4ZER9</accession>
<reference evidence="7 8" key="1">
    <citation type="submission" date="2018-04" db="EMBL/GenBank/DDBJ databases">
        <title>Genomic Encyclopedia of Archaeal and Bacterial Type Strains, Phase II (KMG-II): from individual species to whole genera.</title>
        <authorList>
            <person name="Goeker M."/>
        </authorList>
    </citation>
    <scope>NUCLEOTIDE SEQUENCE [LARGE SCALE GENOMIC DNA]</scope>
    <source>
        <strain evidence="7 8">DSM 25521</strain>
    </source>
</reference>
<evidence type="ECO:0000256" key="3">
    <source>
        <dbReference type="ARBA" id="ARBA00023274"/>
    </source>
</evidence>
<evidence type="ECO:0000313" key="7">
    <source>
        <dbReference type="EMBL" id="PTM60395.1"/>
    </source>
</evidence>
<evidence type="ECO:0000256" key="4">
    <source>
        <dbReference type="HAMAP-Rule" id="MF_01363"/>
    </source>
</evidence>
<comment type="function">
    <text evidence="4 5">This protein binds to 23S rRNA in the presence of protein L20.</text>
</comment>
<dbReference type="GO" id="GO:1990904">
    <property type="term" value="C:ribonucleoprotein complex"/>
    <property type="evidence" value="ECO:0007669"/>
    <property type="project" value="UniProtKB-KW"/>
</dbReference>
<dbReference type="PANTHER" id="PTHR21349:SF0">
    <property type="entry name" value="LARGE RIBOSOMAL SUBUNIT PROTEIN BL21M"/>
    <property type="match status" value="1"/>
</dbReference>
<keyword evidence="4 5" id="KW-0699">rRNA-binding</keyword>
<dbReference type="OrthoDB" id="9813334at2"/>
<dbReference type="InterPro" id="IPR036164">
    <property type="entry name" value="bL21-like_sf"/>
</dbReference>
<gene>
    <name evidence="4" type="primary">rplU</name>
    <name evidence="7" type="ORF">C8P69_103328</name>
</gene>
<dbReference type="GO" id="GO:0019843">
    <property type="term" value="F:rRNA binding"/>
    <property type="evidence" value="ECO:0007669"/>
    <property type="project" value="UniProtKB-UniRule"/>
</dbReference>
<proteinExistence type="inferred from homology"/>
<dbReference type="SUPFAM" id="SSF141091">
    <property type="entry name" value="L21p-like"/>
    <property type="match status" value="1"/>
</dbReference>
<comment type="subunit">
    <text evidence="4">Part of the 50S ribosomal subunit. Contacts protein L20.</text>
</comment>
<dbReference type="Proteomes" id="UP000241808">
    <property type="component" value="Unassembled WGS sequence"/>
</dbReference>
<keyword evidence="8" id="KW-1185">Reference proteome</keyword>
<dbReference type="HAMAP" id="MF_01363">
    <property type="entry name" value="Ribosomal_bL21"/>
    <property type="match status" value="1"/>
</dbReference>
<dbReference type="Pfam" id="PF00829">
    <property type="entry name" value="Ribosomal_L21p"/>
    <property type="match status" value="1"/>
</dbReference>
<evidence type="ECO:0000256" key="5">
    <source>
        <dbReference type="RuleBase" id="RU000562"/>
    </source>
</evidence>
<dbReference type="GO" id="GO:0006412">
    <property type="term" value="P:translation"/>
    <property type="evidence" value="ECO:0007669"/>
    <property type="project" value="UniProtKB-UniRule"/>
</dbReference>
<dbReference type="GO" id="GO:0005840">
    <property type="term" value="C:ribosome"/>
    <property type="evidence" value="ECO:0007669"/>
    <property type="project" value="UniProtKB-KW"/>
</dbReference>
<dbReference type="GO" id="GO:0005737">
    <property type="term" value="C:cytoplasm"/>
    <property type="evidence" value="ECO:0007669"/>
    <property type="project" value="UniProtKB-ARBA"/>
</dbReference>